<dbReference type="AlphaFoldDB" id="A0A4R0RHP7"/>
<gene>
    <name evidence="2" type="ORF">EIP91_002847</name>
</gene>
<dbReference type="Gene3D" id="2.60.120.620">
    <property type="entry name" value="q2cbj1_9rhob like domain"/>
    <property type="match status" value="1"/>
</dbReference>
<dbReference type="EMBL" id="RWJN01000189">
    <property type="protein sequence ID" value="TCD65285.1"/>
    <property type="molecule type" value="Genomic_DNA"/>
</dbReference>
<reference evidence="2 3" key="1">
    <citation type="submission" date="2018-11" db="EMBL/GenBank/DDBJ databases">
        <title>Genome assembly of Steccherinum ochraceum LE-BIN_3174, the white-rot fungus of the Steccherinaceae family (The Residual Polyporoid clade, Polyporales, Basidiomycota).</title>
        <authorList>
            <person name="Fedorova T.V."/>
            <person name="Glazunova O.A."/>
            <person name="Landesman E.O."/>
            <person name="Moiseenko K.V."/>
            <person name="Psurtseva N.V."/>
            <person name="Savinova O.S."/>
            <person name="Shakhova N.V."/>
            <person name="Tyazhelova T.V."/>
            <person name="Vasina D.V."/>
        </authorList>
    </citation>
    <scope>NUCLEOTIDE SEQUENCE [LARGE SCALE GENOMIC DNA]</scope>
    <source>
        <strain evidence="2 3">LE-BIN_3174</strain>
    </source>
</reference>
<feature type="region of interest" description="Disordered" evidence="1">
    <location>
        <begin position="1087"/>
        <end position="1116"/>
    </location>
</feature>
<proteinExistence type="predicted"/>
<accession>A0A4R0RHP7</accession>
<sequence length="1116" mass="125303">MDNDVSRSEDSSQSQSLGDDASDSESPHSVDGEEAIDIREALYYCLEQSWTNDTSFSFSKTYTAAPNPALHVREVGNIGLPFGKQDARRLRRKARQAPFGQGERTVVDTKVRDTWEVDAHKVEITNPEWSRYLKGVVKEVCKTLGVDYASSKPRCDLYKLFLYEEGSHFLAHVDTEKADGMFATIIIVLPSTFTGGQAHLSFDDSTVVYDCSSTSSFHTTAMAWYTDVTHEIKPVTSGYRLALSYNLIHTTNSLRPALSTRDETTQRLREILEAWSADDSDDPPTKIVYLLAHKYAQMGLRGSSLKGPDAQKVAVLHELAEELDFHLGLASAVCAVEGSANDPYARYSDGYDSYEYDLPNEHRDAQIKFGKIQKVKMSLESLVDLDGTFIQRILELDASRETIPSDLDKVVRDGGHDRQQYRGYMGNAHYRDGTAAPSLSYGLTTVTAPFATGQTQGKPAESLALKAIDFHMSKLVAQTLCAVALARKDRLLWLQAVKMCNPVGGGLAIFDSNDSILEAVSEFGFSKLRSSVDLWYRRGSLESIFHHDQSNARRIHFLDALDIWLHEEGTENQRRRVSLWILSRRQYVARTLRPVVAGDDVLLISLSKRPGVGGVTFIRDSIFPKMKHDTHPSLLRDFAVKVYEEQSFQSESDLRSEVSEAIMTEAISRAAFTPPLMSDLDKFVQDFVSREKTDKKNKGWITAKAFLKACLGRFDGLVENVLAYILSGYDTAPRSDKPVHLVEVLAPALKTVAKYLHNHPTAALPQDLHTYVRAILDLYVQVVIAELAELQLEDVVQRVRTLVVAATVPGGPEVLFKYLQDKHSRLPSLLIRAFIVGLESVANQLNVPEGYNGPALDVVAKDLLKQYSMIAPVTTSAELMDVLDYCLCRRAITSSPYKQILSRVIADNVLTPEYISVVLVPSLSMMRNVAVKYSVTKNFKDTFRSIIFAWMQRNHIPRPPGSVPDRLGTIMRSLLCECKDCDSVRTFFVADTRKEVVLARIGVKRRKHVVEELRSCADNDIFSWEDVETKQKGLRLIKEDAAAKTTQWLMSLEIGRQILCAVSGGEDRDLRRILGRHYETVTQQLEHGTILEEEDEPDDSEDESDDRRSSKRRRTR</sequence>
<dbReference type="OrthoDB" id="124582at2759"/>
<dbReference type="PANTHER" id="PTHR33099">
    <property type="entry name" value="FE2OG DIOXYGENASE DOMAIN-CONTAINING PROTEIN"/>
    <property type="match status" value="1"/>
</dbReference>
<keyword evidence="3" id="KW-1185">Reference proteome</keyword>
<dbReference type="PANTHER" id="PTHR33099:SF7">
    <property type="entry name" value="MYND-TYPE DOMAIN-CONTAINING PROTEIN"/>
    <property type="match status" value="1"/>
</dbReference>
<feature type="compositionally biased region" description="Acidic residues" evidence="1">
    <location>
        <begin position="1091"/>
        <end position="1104"/>
    </location>
</feature>
<comment type="caution">
    <text evidence="2">The sequence shown here is derived from an EMBL/GenBank/DDBJ whole genome shotgun (WGS) entry which is preliminary data.</text>
</comment>
<organism evidence="2 3">
    <name type="scientific">Steccherinum ochraceum</name>
    <dbReference type="NCBI Taxonomy" id="92696"/>
    <lineage>
        <taxon>Eukaryota</taxon>
        <taxon>Fungi</taxon>
        <taxon>Dikarya</taxon>
        <taxon>Basidiomycota</taxon>
        <taxon>Agaricomycotina</taxon>
        <taxon>Agaricomycetes</taxon>
        <taxon>Polyporales</taxon>
        <taxon>Steccherinaceae</taxon>
        <taxon>Steccherinum</taxon>
    </lineage>
</organism>
<feature type="region of interest" description="Disordered" evidence="1">
    <location>
        <begin position="1"/>
        <end position="31"/>
    </location>
</feature>
<name>A0A4R0RHP7_9APHY</name>
<evidence type="ECO:0000313" key="3">
    <source>
        <dbReference type="Proteomes" id="UP000292702"/>
    </source>
</evidence>
<protein>
    <submittedName>
        <fullName evidence="2">Uncharacterized protein</fullName>
    </submittedName>
</protein>
<feature type="compositionally biased region" description="Basic and acidic residues" evidence="1">
    <location>
        <begin position="1"/>
        <end position="10"/>
    </location>
</feature>
<dbReference type="Proteomes" id="UP000292702">
    <property type="component" value="Unassembled WGS sequence"/>
</dbReference>
<evidence type="ECO:0000313" key="2">
    <source>
        <dbReference type="EMBL" id="TCD65285.1"/>
    </source>
</evidence>
<evidence type="ECO:0000256" key="1">
    <source>
        <dbReference type="SAM" id="MobiDB-lite"/>
    </source>
</evidence>